<keyword evidence="4" id="KW-0472">Membrane</keyword>
<evidence type="ECO:0000256" key="3">
    <source>
        <dbReference type="PROSITE-ProRule" id="PRU00221"/>
    </source>
</evidence>
<evidence type="ECO:0008006" key="7">
    <source>
        <dbReference type="Google" id="ProtNLM"/>
    </source>
</evidence>
<reference evidence="5" key="2">
    <citation type="submission" date="2020-09" db="EMBL/GenBank/DDBJ databases">
        <authorList>
            <person name="Sun Q."/>
            <person name="Zhou Y."/>
        </authorList>
    </citation>
    <scope>NUCLEOTIDE SEQUENCE</scope>
    <source>
        <strain evidence="5">CGMCC 4.7403</strain>
    </source>
</reference>
<organism evidence="5 6">
    <name type="scientific">Streptomyces capitiformicae</name>
    <dbReference type="NCBI Taxonomy" id="2014920"/>
    <lineage>
        <taxon>Bacteria</taxon>
        <taxon>Bacillati</taxon>
        <taxon>Actinomycetota</taxon>
        <taxon>Actinomycetes</taxon>
        <taxon>Kitasatosporales</taxon>
        <taxon>Streptomycetaceae</taxon>
        <taxon>Streptomyces</taxon>
    </lineage>
</organism>
<feature type="transmembrane region" description="Helical" evidence="4">
    <location>
        <begin position="52"/>
        <end position="73"/>
    </location>
</feature>
<dbReference type="EMBL" id="BNAT01000031">
    <property type="protein sequence ID" value="GHE47525.1"/>
    <property type="molecule type" value="Genomic_DNA"/>
</dbReference>
<keyword evidence="2" id="KW-0677">Repeat</keyword>
<dbReference type="SUPFAM" id="SSF50978">
    <property type="entry name" value="WD40 repeat-like"/>
    <property type="match status" value="1"/>
</dbReference>
<dbReference type="RefSeq" id="WP_229914211.1">
    <property type="nucleotide sequence ID" value="NZ_BNAT01000031.1"/>
</dbReference>
<evidence type="ECO:0000256" key="1">
    <source>
        <dbReference type="ARBA" id="ARBA00022574"/>
    </source>
</evidence>
<dbReference type="InterPro" id="IPR050349">
    <property type="entry name" value="WD_LIS1/nudF_dynein_reg"/>
</dbReference>
<dbReference type="Pfam" id="PF00400">
    <property type="entry name" value="WD40"/>
    <property type="match status" value="1"/>
</dbReference>
<dbReference type="Proteomes" id="UP000603227">
    <property type="component" value="Unassembled WGS sequence"/>
</dbReference>
<dbReference type="PROSITE" id="PS50294">
    <property type="entry name" value="WD_REPEATS_REGION"/>
    <property type="match status" value="1"/>
</dbReference>
<gene>
    <name evidence="5" type="ORF">GCM10017771_68400</name>
</gene>
<dbReference type="SMART" id="SM00320">
    <property type="entry name" value="WD40"/>
    <property type="match status" value="1"/>
</dbReference>
<keyword evidence="4" id="KW-0812">Transmembrane</keyword>
<evidence type="ECO:0000313" key="6">
    <source>
        <dbReference type="Proteomes" id="UP000603227"/>
    </source>
</evidence>
<dbReference type="AlphaFoldDB" id="A0A919DJC3"/>
<keyword evidence="4" id="KW-1133">Transmembrane helix</keyword>
<dbReference type="PANTHER" id="PTHR44129">
    <property type="entry name" value="WD REPEAT-CONTAINING PROTEIN POP1"/>
    <property type="match status" value="1"/>
</dbReference>
<dbReference type="InterPro" id="IPR015943">
    <property type="entry name" value="WD40/YVTN_repeat-like_dom_sf"/>
</dbReference>
<sequence>MYRGTRLAILREWASRDGSRDERNTLEREFLDASIGLEDSERATAVRRNRRLRLLTAGLALLLVVTGVGVVALQQRQDALRSQRVAVSRQLAAEALGLVESRPAAAMLLSVEAFRAAPTFEARSAMLTVSAHQYYQAELSGHDDAVSEAAFSPDGRTLATASRDRTVVLWDAVTRRRLATLLRQVLTAEALLEPGEPNAGRARRERLEPLVGEGVQFQQGTSLRTVDQLADGRSPW</sequence>
<feature type="repeat" description="WD" evidence="3">
    <location>
        <begin position="139"/>
        <end position="180"/>
    </location>
</feature>
<reference evidence="5" key="1">
    <citation type="journal article" date="2014" name="Int. J. Syst. Evol. Microbiol.">
        <title>Complete genome sequence of Corynebacterium casei LMG S-19264T (=DSM 44701T), isolated from a smear-ripened cheese.</title>
        <authorList>
            <consortium name="US DOE Joint Genome Institute (JGI-PGF)"/>
            <person name="Walter F."/>
            <person name="Albersmeier A."/>
            <person name="Kalinowski J."/>
            <person name="Ruckert C."/>
        </authorList>
    </citation>
    <scope>NUCLEOTIDE SEQUENCE</scope>
    <source>
        <strain evidence="5">CGMCC 4.7403</strain>
    </source>
</reference>
<name>A0A919DJC3_9ACTN</name>
<protein>
    <recommendedName>
        <fullName evidence="7">WD40 repeat domain-containing protein</fullName>
    </recommendedName>
</protein>
<keyword evidence="1 3" id="KW-0853">WD repeat</keyword>
<comment type="caution">
    <text evidence="5">The sequence shown here is derived from an EMBL/GenBank/DDBJ whole genome shotgun (WGS) entry which is preliminary data.</text>
</comment>
<evidence type="ECO:0000256" key="4">
    <source>
        <dbReference type="SAM" id="Phobius"/>
    </source>
</evidence>
<dbReference type="InterPro" id="IPR001680">
    <property type="entry name" value="WD40_rpt"/>
</dbReference>
<evidence type="ECO:0000256" key="2">
    <source>
        <dbReference type="ARBA" id="ARBA00022737"/>
    </source>
</evidence>
<evidence type="ECO:0000313" key="5">
    <source>
        <dbReference type="EMBL" id="GHE47525.1"/>
    </source>
</evidence>
<dbReference type="Gene3D" id="2.130.10.10">
    <property type="entry name" value="YVTN repeat-like/Quinoprotein amine dehydrogenase"/>
    <property type="match status" value="1"/>
</dbReference>
<dbReference type="InterPro" id="IPR036322">
    <property type="entry name" value="WD40_repeat_dom_sf"/>
</dbReference>
<accession>A0A919DJC3</accession>
<keyword evidence="6" id="KW-1185">Reference proteome</keyword>
<dbReference type="PROSITE" id="PS50082">
    <property type="entry name" value="WD_REPEATS_2"/>
    <property type="match status" value="1"/>
</dbReference>
<proteinExistence type="predicted"/>